<dbReference type="AlphaFoldDB" id="A0A932GPK8"/>
<dbReference type="EMBL" id="JACPSX010000151">
    <property type="protein sequence ID" value="MBI3014976.1"/>
    <property type="molecule type" value="Genomic_DNA"/>
</dbReference>
<organism evidence="1 2">
    <name type="scientific">Tectimicrobiota bacterium</name>
    <dbReference type="NCBI Taxonomy" id="2528274"/>
    <lineage>
        <taxon>Bacteria</taxon>
        <taxon>Pseudomonadati</taxon>
        <taxon>Nitrospinota/Tectimicrobiota group</taxon>
        <taxon>Candidatus Tectimicrobiota</taxon>
    </lineage>
</organism>
<gene>
    <name evidence="1" type="ORF">HYY65_07975</name>
</gene>
<evidence type="ECO:0000313" key="1">
    <source>
        <dbReference type="EMBL" id="MBI3014976.1"/>
    </source>
</evidence>
<sequence length="325" mass="36098">MPAQGHLYFHSPCFDGIVSAVLAWDFLEAGQGWASITLHRVNYDLRETWLTSSLESPCAVVDFLYHPQAQFWADHHMTAFLNEESRQHFENRRGPALVYDERAGSCSGLLREHLSRAFGHRNPRYDEMVQWAEKIDAARYESVREAILAPAPALRISTGLALGGAEGYCEGLVRSLRNGTLQEVADLPEVQGRFERAQARMQTGLDRFAAAARLESDGIVVFDVDGKGALISRYAPYYFFPEARYSAGIVRWEDGAGITAMRNPWREFESVFLGKICEKLGGGGHQRVGSVVLRGDRAAEAASVLERLLSEIRYAESRGGGGQTP</sequence>
<protein>
    <submittedName>
        <fullName evidence="1">Uncharacterized protein</fullName>
    </submittedName>
</protein>
<proteinExistence type="predicted"/>
<dbReference type="Proteomes" id="UP000741360">
    <property type="component" value="Unassembled WGS sequence"/>
</dbReference>
<evidence type="ECO:0000313" key="2">
    <source>
        <dbReference type="Proteomes" id="UP000741360"/>
    </source>
</evidence>
<comment type="caution">
    <text evidence="1">The sequence shown here is derived from an EMBL/GenBank/DDBJ whole genome shotgun (WGS) entry which is preliminary data.</text>
</comment>
<accession>A0A932GPK8</accession>
<reference evidence="1" key="1">
    <citation type="submission" date="2020-07" db="EMBL/GenBank/DDBJ databases">
        <title>Huge and variable diversity of episymbiotic CPR bacteria and DPANN archaea in groundwater ecosystems.</title>
        <authorList>
            <person name="He C.Y."/>
            <person name="Keren R."/>
            <person name="Whittaker M."/>
            <person name="Farag I.F."/>
            <person name="Doudna J."/>
            <person name="Cate J.H.D."/>
            <person name="Banfield J.F."/>
        </authorList>
    </citation>
    <scope>NUCLEOTIDE SEQUENCE</scope>
    <source>
        <strain evidence="1">NC_groundwater_717_Ag_S-0.2um_59_8</strain>
    </source>
</reference>
<name>A0A932GPK8_UNCTE</name>